<dbReference type="PROSITE" id="PS50011">
    <property type="entry name" value="PROTEIN_KINASE_DOM"/>
    <property type="match status" value="1"/>
</dbReference>
<keyword evidence="7" id="KW-0862">Zinc</keyword>
<evidence type="ECO:0000256" key="4">
    <source>
        <dbReference type="ARBA" id="ARBA00022741"/>
    </source>
</evidence>
<dbReference type="Pfam" id="PF00069">
    <property type="entry name" value="Pkinase"/>
    <property type="match status" value="1"/>
</dbReference>
<proteinExistence type="predicted"/>
<dbReference type="InterPro" id="IPR058053">
    <property type="entry name" value="RamC_C"/>
</dbReference>
<feature type="binding site" evidence="7">
    <location>
        <position position="833"/>
    </location>
    <ligand>
        <name>Zn(2+)</name>
        <dbReference type="ChEBI" id="CHEBI:29105"/>
    </ligand>
</feature>
<gene>
    <name evidence="10" type="ORF">FXF65_42645</name>
</gene>
<dbReference type="SMART" id="SM01260">
    <property type="entry name" value="LANC_like"/>
    <property type="match status" value="1"/>
</dbReference>
<dbReference type="AlphaFoldDB" id="A0A5D0TQH0"/>
<dbReference type="OrthoDB" id="1492512at2"/>
<dbReference type="Gene3D" id="1.50.10.20">
    <property type="match status" value="1"/>
</dbReference>
<dbReference type="GO" id="GO:0005524">
    <property type="term" value="F:ATP binding"/>
    <property type="evidence" value="ECO:0007669"/>
    <property type="project" value="UniProtKB-KW"/>
</dbReference>
<dbReference type="EC" id="2.7.11.1" evidence="1"/>
<reference evidence="10 11" key="1">
    <citation type="submission" date="2019-08" db="EMBL/GenBank/DDBJ databases">
        <title>Actinomadura sp. nov. CYP1-5 isolated from mountain soil.</title>
        <authorList>
            <person name="Songsumanus A."/>
            <person name="Kuncharoen N."/>
            <person name="Kudo T."/>
            <person name="Yuki M."/>
            <person name="Igarashi Y."/>
            <person name="Tanasupawat S."/>
        </authorList>
    </citation>
    <scope>NUCLEOTIDE SEQUENCE [LARGE SCALE GENOMIC DNA]</scope>
    <source>
        <strain evidence="10 11">GKU157</strain>
    </source>
</reference>
<evidence type="ECO:0000256" key="6">
    <source>
        <dbReference type="ARBA" id="ARBA00022840"/>
    </source>
</evidence>
<keyword evidence="7" id="KW-0479">Metal-binding</keyword>
<dbReference type="RefSeq" id="WP_148356190.1">
    <property type="nucleotide sequence ID" value="NZ_JBHSBF010000032.1"/>
</dbReference>
<dbReference type="InterPro" id="IPR057929">
    <property type="entry name" value="RamC_N"/>
</dbReference>
<dbReference type="SUPFAM" id="SSF56112">
    <property type="entry name" value="Protein kinase-like (PK-like)"/>
    <property type="match status" value="1"/>
</dbReference>
<dbReference type="PANTHER" id="PTHR43289">
    <property type="entry name" value="MITOGEN-ACTIVATED PROTEIN KINASE KINASE KINASE 20-RELATED"/>
    <property type="match status" value="1"/>
</dbReference>
<comment type="caution">
    <text evidence="10">The sequence shown here is derived from an EMBL/GenBank/DDBJ whole genome shotgun (WGS) entry which is preliminary data.</text>
</comment>
<evidence type="ECO:0000256" key="2">
    <source>
        <dbReference type="ARBA" id="ARBA00022527"/>
    </source>
</evidence>
<protein>
    <recommendedName>
        <fullName evidence="1">non-specific serine/threonine protein kinase</fullName>
        <ecNumber evidence="1">2.7.11.1</ecNumber>
    </recommendedName>
</protein>
<accession>A0A5D0TQH0</accession>
<feature type="binding site" evidence="7">
    <location>
        <position position="832"/>
    </location>
    <ligand>
        <name>Zn(2+)</name>
        <dbReference type="ChEBI" id="CHEBI:29105"/>
    </ligand>
</feature>
<evidence type="ECO:0000259" key="9">
    <source>
        <dbReference type="PROSITE" id="PS50011"/>
    </source>
</evidence>
<dbReference type="NCBIfam" id="NF038150">
    <property type="entry name" value="lanthi_synth_IV"/>
    <property type="match status" value="1"/>
</dbReference>
<evidence type="ECO:0000256" key="8">
    <source>
        <dbReference type="SAM" id="MobiDB-lite"/>
    </source>
</evidence>
<dbReference type="Pfam" id="PF05147">
    <property type="entry name" value="LANC_like"/>
    <property type="match status" value="1"/>
</dbReference>
<dbReference type="PANTHER" id="PTHR43289:SF6">
    <property type="entry name" value="SERINE_THREONINE-PROTEIN KINASE NEKL-3"/>
    <property type="match status" value="1"/>
</dbReference>
<keyword evidence="4" id="KW-0547">Nucleotide-binding</keyword>
<organism evidence="10 11">
    <name type="scientific">Actinomadura syzygii</name>
    <dbReference type="NCBI Taxonomy" id="1427538"/>
    <lineage>
        <taxon>Bacteria</taxon>
        <taxon>Bacillati</taxon>
        <taxon>Actinomycetota</taxon>
        <taxon>Actinomycetes</taxon>
        <taxon>Streptosporangiales</taxon>
        <taxon>Thermomonosporaceae</taxon>
        <taxon>Actinomadura</taxon>
    </lineage>
</organism>
<evidence type="ECO:0000256" key="3">
    <source>
        <dbReference type="ARBA" id="ARBA00022679"/>
    </source>
</evidence>
<dbReference type="SUPFAM" id="SSF158745">
    <property type="entry name" value="LanC-like"/>
    <property type="match status" value="1"/>
</dbReference>
<dbReference type="Gene3D" id="3.30.200.20">
    <property type="entry name" value="Phosphorylase Kinase, domain 1"/>
    <property type="match status" value="1"/>
</dbReference>
<dbReference type="InterPro" id="IPR000719">
    <property type="entry name" value="Prot_kinase_dom"/>
</dbReference>
<keyword evidence="2" id="KW-0723">Serine/threonine-protein kinase</keyword>
<dbReference type="GO" id="GO:0031179">
    <property type="term" value="P:peptide modification"/>
    <property type="evidence" value="ECO:0007669"/>
    <property type="project" value="InterPro"/>
</dbReference>
<evidence type="ECO:0000256" key="1">
    <source>
        <dbReference type="ARBA" id="ARBA00012513"/>
    </source>
</evidence>
<dbReference type="CDD" id="cd14014">
    <property type="entry name" value="STKc_PknB_like"/>
    <property type="match status" value="1"/>
</dbReference>
<feature type="binding site" evidence="7">
    <location>
        <position position="787"/>
    </location>
    <ligand>
        <name>Zn(2+)</name>
        <dbReference type="ChEBI" id="CHEBI:29105"/>
    </ligand>
</feature>
<dbReference type="Proteomes" id="UP000322634">
    <property type="component" value="Unassembled WGS sequence"/>
</dbReference>
<keyword evidence="6" id="KW-0067">ATP-binding</keyword>
<sequence>MTGFLIDRDVPAFGAGPEDGAPAEPAALVSAEFDQLRLNGWSIEPGEFWTHVRPASQARRIQGWKLHVSATIVSAAEVLRVCLPPIVASGSPFKFAGTLENLRDLNDFRTPRGNSGKFITVYPADDGVLRELAERLHEVTLGLDGPAVLSDVPFRKGSLVHARYGGFDGVRALSNDGRYRNCVVTPDGGLVEDERVGVFRPPPWTDPPFGAARPSRNGGGGPVLLRDRYQVTSAIRHANKGGVYRALDRRTGAEVIVKEARPHVASDARGRHAGDFLRHEARVLRHLAGLGVVPSVVDEFTQDGHRFLVEELIAGETLYDKVATALEEGTAWPPGPLVRDLVSELARTLQAVHDAGVVVRDLSPNNILITDDGRLRLIDLELAAVLAEVLAGEKAPSAGRWEVFGIGGGTPGFSAPEQRDGAGPDFSADLFSLGALALFLATQTDPSLADDRPEGRPLEDRVVHLLTPPLGPPDIDPVTHDIVTGLMRSAPAARIPLTRVLRMASGTVPLLRPASEPEAIGGFDYDAWGSLVGGMLGHLAANLPADPDERPWPETAFGTEAEPCTVQHGLAGGLAVLARFAELGLDGDAGGHVARLLDAVVPRVTRHLGAAEHRLPGLHFGFAGTAWALFDAGRALDRPDLSALGLELASGLPTAWPVPDVTHGLAGLGSCLLHLARETGDQRLLARAGRCADHLLETAEHTGDAVSWRTPESFDSELAGYRSYGYAHGVAGIGAFLLAAGRDTGRDELLRTALRCGETLLDAAIPIGDAAYWPDQVGTSRPFAHWCNGSSGVGGFLCRLHVHTGDQRYLDAAVAAGRAVLRSRRRSGASYCHGLAGNGDFLLDLAEVEGTGRHKAEMLAALLWARRLEQDGRAVLPDETGRAVTGGYGVGLFGHLAFLQRLRFGGPRLFHLDARPADAGGVQAGPEDAA</sequence>
<keyword evidence="11" id="KW-1185">Reference proteome</keyword>
<dbReference type="GO" id="GO:0004674">
    <property type="term" value="F:protein serine/threonine kinase activity"/>
    <property type="evidence" value="ECO:0007669"/>
    <property type="project" value="UniProtKB-KW"/>
</dbReference>
<dbReference type="InterPro" id="IPR011009">
    <property type="entry name" value="Kinase-like_dom_sf"/>
</dbReference>
<dbReference type="GO" id="GO:0046872">
    <property type="term" value="F:metal ion binding"/>
    <property type="evidence" value="ECO:0007669"/>
    <property type="project" value="UniProtKB-KW"/>
</dbReference>
<dbReference type="Pfam" id="PF25816">
    <property type="entry name" value="RamC_N"/>
    <property type="match status" value="1"/>
</dbReference>
<keyword evidence="3" id="KW-0808">Transferase</keyword>
<dbReference type="InterPro" id="IPR007822">
    <property type="entry name" value="LANC-like"/>
</dbReference>
<evidence type="ECO:0000256" key="7">
    <source>
        <dbReference type="PIRSR" id="PIRSR607822-1"/>
    </source>
</evidence>
<feature type="region of interest" description="Disordered" evidence="8">
    <location>
        <begin position="202"/>
        <end position="221"/>
    </location>
</feature>
<evidence type="ECO:0000313" key="11">
    <source>
        <dbReference type="Proteomes" id="UP000322634"/>
    </source>
</evidence>
<dbReference type="PRINTS" id="PR01950">
    <property type="entry name" value="LANCSUPER"/>
</dbReference>
<dbReference type="CDD" id="cd04791">
    <property type="entry name" value="LanC_SerThrkinase"/>
    <property type="match status" value="1"/>
</dbReference>
<evidence type="ECO:0000313" key="10">
    <source>
        <dbReference type="EMBL" id="TYC07505.1"/>
    </source>
</evidence>
<name>A0A5D0TQH0_9ACTN</name>
<evidence type="ECO:0000256" key="5">
    <source>
        <dbReference type="ARBA" id="ARBA00022777"/>
    </source>
</evidence>
<keyword evidence="5 10" id="KW-0418">Kinase</keyword>
<dbReference type="EMBL" id="VSFF01000022">
    <property type="protein sequence ID" value="TYC07505.1"/>
    <property type="molecule type" value="Genomic_DNA"/>
</dbReference>
<feature type="domain" description="Protein kinase" evidence="9">
    <location>
        <begin position="229"/>
        <end position="511"/>
    </location>
</feature>
<dbReference type="SMART" id="SM00220">
    <property type="entry name" value="S_TKc"/>
    <property type="match status" value="1"/>
</dbReference>
<dbReference type="Gene3D" id="1.10.510.10">
    <property type="entry name" value="Transferase(Phosphotransferase) domain 1"/>
    <property type="match status" value="1"/>
</dbReference>